<feature type="region of interest" description="Disordered" evidence="3">
    <location>
        <begin position="163"/>
        <end position="211"/>
    </location>
</feature>
<dbReference type="InterPro" id="IPR000467">
    <property type="entry name" value="G_patch_dom"/>
</dbReference>
<evidence type="ECO:0000256" key="1">
    <source>
        <dbReference type="ARBA" id="ARBA00008600"/>
    </source>
</evidence>
<dbReference type="EMBL" id="NNAY01000540">
    <property type="protein sequence ID" value="OXU27798.1"/>
    <property type="molecule type" value="Genomic_DNA"/>
</dbReference>
<dbReference type="GO" id="GO:0005634">
    <property type="term" value="C:nucleus"/>
    <property type="evidence" value="ECO:0007669"/>
    <property type="project" value="TreeGrafter"/>
</dbReference>
<proteinExistence type="inferred from homology"/>
<dbReference type="PANTHER" id="PTHR13384:SF19">
    <property type="entry name" value="G PATCH DOMAIN-CONTAINING PROTEIN 1"/>
    <property type="match status" value="1"/>
</dbReference>
<dbReference type="OrthoDB" id="20507at2759"/>
<evidence type="ECO:0000313" key="5">
    <source>
        <dbReference type="EMBL" id="OXU27798.1"/>
    </source>
</evidence>
<dbReference type="PROSITE" id="PS50174">
    <property type="entry name" value="G_PATCH"/>
    <property type="match status" value="1"/>
</dbReference>
<feature type="domain" description="G-patch" evidence="4">
    <location>
        <begin position="147"/>
        <end position="167"/>
    </location>
</feature>
<feature type="region of interest" description="Disordered" evidence="3">
    <location>
        <begin position="465"/>
        <end position="488"/>
    </location>
</feature>
<gene>
    <name evidence="5" type="ORF">TSAR_011301</name>
</gene>
<dbReference type="Pfam" id="PF26093">
    <property type="entry name" value="HTH_TGH"/>
    <property type="match status" value="1"/>
</dbReference>
<feature type="coiled-coil region" evidence="2">
    <location>
        <begin position="536"/>
        <end position="563"/>
    </location>
</feature>
<feature type="region of interest" description="Disordered" evidence="3">
    <location>
        <begin position="791"/>
        <end position="904"/>
    </location>
</feature>
<feature type="compositionally biased region" description="Basic residues" evidence="3">
    <location>
        <begin position="170"/>
        <end position="179"/>
    </location>
</feature>
<feature type="region of interest" description="Disordered" evidence="3">
    <location>
        <begin position="106"/>
        <end position="138"/>
    </location>
</feature>
<keyword evidence="2" id="KW-0175">Coiled coil</keyword>
<evidence type="ECO:0000313" key="6">
    <source>
        <dbReference type="Proteomes" id="UP000215335"/>
    </source>
</evidence>
<reference evidence="5 6" key="1">
    <citation type="journal article" date="2017" name="Curr. Biol.">
        <title>The Evolution of Venom by Co-option of Single-Copy Genes.</title>
        <authorList>
            <person name="Martinson E.O."/>
            <person name="Mrinalini"/>
            <person name="Kelkar Y.D."/>
            <person name="Chang C.H."/>
            <person name="Werren J.H."/>
        </authorList>
    </citation>
    <scope>NUCLEOTIDE SEQUENCE [LARGE SCALE GENOMIC DNA]</scope>
    <source>
        <strain evidence="5 6">Alberta</strain>
        <tissue evidence="5">Whole body</tissue>
    </source>
</reference>
<dbReference type="InterPro" id="IPR011666">
    <property type="entry name" value="DUF1604"/>
</dbReference>
<dbReference type="AlphaFoldDB" id="A0A232FBG9"/>
<protein>
    <recommendedName>
        <fullName evidence="4">G-patch domain-containing protein</fullName>
    </recommendedName>
</protein>
<dbReference type="Pfam" id="PF07713">
    <property type="entry name" value="DUF1604"/>
    <property type="match status" value="1"/>
</dbReference>
<feature type="compositionally biased region" description="Basic and acidic residues" evidence="3">
    <location>
        <begin position="791"/>
        <end position="813"/>
    </location>
</feature>
<feature type="compositionally biased region" description="Basic and acidic residues" evidence="3">
    <location>
        <begin position="858"/>
        <end position="872"/>
    </location>
</feature>
<comment type="caution">
    <text evidence="5">The sequence shown here is derived from an EMBL/GenBank/DDBJ whole genome shotgun (WGS) entry which is preliminary data.</text>
</comment>
<dbReference type="Proteomes" id="UP000215335">
    <property type="component" value="Unassembled WGS sequence"/>
</dbReference>
<organism evidence="5 6">
    <name type="scientific">Trichomalopsis sarcophagae</name>
    <dbReference type="NCBI Taxonomy" id="543379"/>
    <lineage>
        <taxon>Eukaryota</taxon>
        <taxon>Metazoa</taxon>
        <taxon>Ecdysozoa</taxon>
        <taxon>Arthropoda</taxon>
        <taxon>Hexapoda</taxon>
        <taxon>Insecta</taxon>
        <taxon>Pterygota</taxon>
        <taxon>Neoptera</taxon>
        <taxon>Endopterygota</taxon>
        <taxon>Hymenoptera</taxon>
        <taxon>Apocrita</taxon>
        <taxon>Proctotrupomorpha</taxon>
        <taxon>Chalcidoidea</taxon>
        <taxon>Pteromalidae</taxon>
        <taxon>Pteromalinae</taxon>
        <taxon>Trichomalopsis</taxon>
    </lineage>
</organism>
<feature type="region of interest" description="Disordered" evidence="3">
    <location>
        <begin position="642"/>
        <end position="682"/>
    </location>
</feature>
<evidence type="ECO:0000256" key="2">
    <source>
        <dbReference type="SAM" id="Coils"/>
    </source>
</evidence>
<sequence>MSDEEDDFVTYGNALDPLDEENLPRKKAVTIEEQFAYDDQGRRRFHGAFTGGFSAGYFNTVGSRDGWRPQQFKSTRANKAGGVVQRPEDFMDEEDTGQFGIAPTAIRATQEYSDETHKGKKRERAKQDSSGPIPGTPVLRELLKPVRERAGVMLLKKMGWRPGQGVGPRLTKKEKKHQSQQRENIKVYGCSLPSQQSKYSESESGSSDDEFADVTFAPDDYEPFRCNPKDNYFGIGYSGLDRRPVLGQHINLFEAPSFSVQDKNKKLSIKGQAFGVGAFEAEDDDIYARDDMSRYDFALGPERKAKSRWSKKDEPKHSCIEGFVPAKQQLSQKKVFIAPTLPKDFNPVHKVRKSRFSPLAEEQSNVRKRYEMNAESRAKIINDDRPSIIDSKKAEPKNTSVAAKLISRTLNLHGKEQTAERQKLEQSQTKKSAMSWLDKLSATTFVKGETMGLDPKIQGNLQSASAFESGQENKDQELSEDTNLTRPSFADLDKQRRFEQFLSFSEGERKLKFSSVQPLSMTEWERDQEVEEFEKAAALCERIDKARKNADEKTEEQKKLEAKVDLESLKPEDRMTAAAKMKMYGKLTRTDEEWKPAKLVCVRFNIAEPSVGVAEDDKKKKKFSIFDSIAWNEVSKFEAGRKLEYECEPGPSTSSGISHEEESDYGIEQSSSEPRPRLTEKEKAFEESYKKVFKKVEETKEKEDEIVEAKEAEPEEPVAVSSNIKEKKDLYKSIFLSSSEDEESEGEESKLVDEEKLKAALIGKSAAEMNAQRNTSPPRGIFANVDFDSLMKRPDKAETQKDKVKEVDEKKVEEDEVVQVKMEEDHLPPDVYGPALPTAIPPVEEAAKPVFTGGLSRKSSDGDDGKWVEKSRDKKKSKKEKKKHKHKDRSRSKSRKKSKKEKRH</sequence>
<dbReference type="GO" id="GO:0003723">
    <property type="term" value="F:RNA binding"/>
    <property type="evidence" value="ECO:0007669"/>
    <property type="project" value="TreeGrafter"/>
</dbReference>
<feature type="compositionally biased region" description="Low complexity" evidence="3">
    <location>
        <begin position="194"/>
        <end position="205"/>
    </location>
</feature>
<dbReference type="Pfam" id="PF01585">
    <property type="entry name" value="G-patch"/>
    <property type="match status" value="1"/>
</dbReference>
<dbReference type="PANTHER" id="PTHR13384">
    <property type="entry name" value="G PATCH DOMAIN-CONTAINING PROTEIN 1"/>
    <property type="match status" value="1"/>
</dbReference>
<comment type="similarity">
    <text evidence="1">Belongs to the GPATCH1 family.</text>
</comment>
<dbReference type="GO" id="GO:0006397">
    <property type="term" value="P:mRNA processing"/>
    <property type="evidence" value="ECO:0007669"/>
    <property type="project" value="InterPro"/>
</dbReference>
<dbReference type="STRING" id="543379.A0A232FBG9"/>
<accession>A0A232FBG9</accession>
<evidence type="ECO:0000259" key="4">
    <source>
        <dbReference type="PROSITE" id="PS50174"/>
    </source>
</evidence>
<feature type="compositionally biased region" description="Basic residues" evidence="3">
    <location>
        <begin position="873"/>
        <end position="904"/>
    </location>
</feature>
<keyword evidence="6" id="KW-1185">Reference proteome</keyword>
<evidence type="ECO:0000256" key="3">
    <source>
        <dbReference type="SAM" id="MobiDB-lite"/>
    </source>
</evidence>
<name>A0A232FBG9_9HYME</name>